<name>A0ACC3B1Z6_9EURO</name>
<dbReference type="Proteomes" id="UP001177260">
    <property type="component" value="Unassembled WGS sequence"/>
</dbReference>
<evidence type="ECO:0000313" key="2">
    <source>
        <dbReference type="Proteomes" id="UP001177260"/>
    </source>
</evidence>
<reference evidence="1 2" key="1">
    <citation type="journal article" date="2023" name="ACS Omega">
        <title>Identification of the Neoaspergillic Acid Biosynthesis Gene Cluster by Establishing an In Vitro CRISPR-Ribonucleoprotein Genetic System in Aspergillus melleus.</title>
        <authorList>
            <person name="Yuan B."/>
            <person name="Grau M.F."/>
            <person name="Murata R.M."/>
            <person name="Torok T."/>
            <person name="Venkateswaran K."/>
            <person name="Stajich J.E."/>
            <person name="Wang C.C.C."/>
        </authorList>
    </citation>
    <scope>NUCLEOTIDE SEQUENCE [LARGE SCALE GENOMIC DNA]</scope>
    <source>
        <strain evidence="1 2">IMV 1140</strain>
    </source>
</reference>
<comment type="caution">
    <text evidence="1">The sequence shown here is derived from an EMBL/GenBank/DDBJ whole genome shotgun (WGS) entry which is preliminary data.</text>
</comment>
<proteinExistence type="predicted"/>
<organism evidence="1 2">
    <name type="scientific">Aspergillus melleus</name>
    <dbReference type="NCBI Taxonomy" id="138277"/>
    <lineage>
        <taxon>Eukaryota</taxon>
        <taxon>Fungi</taxon>
        <taxon>Dikarya</taxon>
        <taxon>Ascomycota</taxon>
        <taxon>Pezizomycotina</taxon>
        <taxon>Eurotiomycetes</taxon>
        <taxon>Eurotiomycetidae</taxon>
        <taxon>Eurotiales</taxon>
        <taxon>Aspergillaceae</taxon>
        <taxon>Aspergillus</taxon>
        <taxon>Aspergillus subgen. Circumdati</taxon>
    </lineage>
</organism>
<gene>
    <name evidence="1" type="ORF">N8T08_005534</name>
</gene>
<keyword evidence="2" id="KW-1185">Reference proteome</keyword>
<sequence>MVHLTPPLTLAVAGIASFGLAHPGHDVKAEAVERAAYLKSVPVQARDLSHCASSFEKRGVENPNVVRRQAAVEELRRKRGLTTGSGYLKARDLVSTLATNHHSNLTHVDPSTDPRVLFGSEGTCIVQPEVTQGPYYIAGELIRENVVEDQAGIPLFMDIQLIDTDTCQPLSQIYTDIWHCNATGVYSGVVASGNGNENDTTNVNTTFLRGVQKSGSDGVVRFESIFPGHYTGRTTHIHVVTHPANETKILPNGTIAGIYDGRSSHVGQIFFDQDLISAVEEYPPYSMNTQDLTTNSEDSILEAETDGTDPFMEYVYLGDSAADGIFAWISIGVNAKRDDSLSPEGYWTENGGEVNDDFEMNMAGMGDIGDMMPTSSAVAPTSTST</sequence>
<dbReference type="EMBL" id="JAOPJF010000031">
    <property type="protein sequence ID" value="KAK1144381.1"/>
    <property type="molecule type" value="Genomic_DNA"/>
</dbReference>
<evidence type="ECO:0000313" key="1">
    <source>
        <dbReference type="EMBL" id="KAK1144381.1"/>
    </source>
</evidence>
<accession>A0ACC3B1Z6</accession>
<protein>
    <submittedName>
        <fullName evidence="1">Uncharacterized protein</fullName>
    </submittedName>
</protein>